<feature type="compositionally biased region" description="Polar residues" evidence="1">
    <location>
        <begin position="52"/>
        <end position="68"/>
    </location>
</feature>
<accession>A0A6P5MMQ3</accession>
<dbReference type="AlphaFoldDB" id="A0A6P5MMQ3"/>
<evidence type="ECO:0000313" key="2">
    <source>
        <dbReference type="Proteomes" id="UP000515211"/>
    </source>
</evidence>
<dbReference type="KEGG" id="adu:110274831"/>
<evidence type="ECO:0000313" key="3">
    <source>
        <dbReference type="RefSeq" id="XP_020985810.1"/>
    </source>
</evidence>
<feature type="compositionally biased region" description="Basic and acidic residues" evidence="1">
    <location>
        <begin position="11"/>
        <end position="27"/>
    </location>
</feature>
<feature type="region of interest" description="Disordered" evidence="1">
    <location>
        <begin position="1"/>
        <end position="115"/>
    </location>
</feature>
<dbReference type="RefSeq" id="XP_020985810.1">
    <property type="nucleotide sequence ID" value="XM_021130151.1"/>
</dbReference>
<protein>
    <submittedName>
        <fullName evidence="3">Uncharacterized protein LOC110274831</fullName>
    </submittedName>
</protein>
<reference evidence="3" key="1">
    <citation type="submission" date="2025-08" db="UniProtKB">
        <authorList>
            <consortium name="RefSeq"/>
        </authorList>
    </citation>
    <scope>IDENTIFICATION</scope>
    <source>
        <tissue evidence="3">Whole plant</tissue>
    </source>
</reference>
<feature type="compositionally biased region" description="Low complexity" evidence="1">
    <location>
        <begin position="73"/>
        <end position="115"/>
    </location>
</feature>
<dbReference type="Proteomes" id="UP000515211">
    <property type="component" value="Unplaced"/>
</dbReference>
<sequence length="145" mass="15098">MAMQKKQKGNTKKDRSNLKGYDERSDKCINQQGKAEKKQQSSGHATHPHPLTSPSTASRWPSATSATPPGSHISTSTTPTPNAAATSTASSASLTNSKSISATTASSLPTPPTLALNTFLDDKAWKRGACTSTSSENHSPESASA</sequence>
<keyword evidence="2" id="KW-1185">Reference proteome</keyword>
<name>A0A6P5MMQ3_ARADU</name>
<proteinExistence type="predicted"/>
<dbReference type="GeneID" id="110274831"/>
<organism evidence="2 3">
    <name type="scientific">Arachis duranensis</name>
    <name type="common">Wild peanut</name>
    <dbReference type="NCBI Taxonomy" id="130453"/>
    <lineage>
        <taxon>Eukaryota</taxon>
        <taxon>Viridiplantae</taxon>
        <taxon>Streptophyta</taxon>
        <taxon>Embryophyta</taxon>
        <taxon>Tracheophyta</taxon>
        <taxon>Spermatophyta</taxon>
        <taxon>Magnoliopsida</taxon>
        <taxon>eudicotyledons</taxon>
        <taxon>Gunneridae</taxon>
        <taxon>Pentapetalae</taxon>
        <taxon>rosids</taxon>
        <taxon>fabids</taxon>
        <taxon>Fabales</taxon>
        <taxon>Fabaceae</taxon>
        <taxon>Papilionoideae</taxon>
        <taxon>50 kb inversion clade</taxon>
        <taxon>dalbergioids sensu lato</taxon>
        <taxon>Dalbergieae</taxon>
        <taxon>Pterocarpus clade</taxon>
        <taxon>Arachis</taxon>
    </lineage>
</organism>
<gene>
    <name evidence="3" type="primary">LOC110274831</name>
</gene>
<feature type="compositionally biased region" description="Basic residues" evidence="1">
    <location>
        <begin position="1"/>
        <end position="10"/>
    </location>
</feature>
<evidence type="ECO:0000256" key="1">
    <source>
        <dbReference type="SAM" id="MobiDB-lite"/>
    </source>
</evidence>